<dbReference type="PANTHER" id="PTHR34464:SF5">
    <property type="match status" value="1"/>
</dbReference>
<name>A0AAN8ZN15_9MAGN</name>
<keyword evidence="2" id="KW-1185">Reference proteome</keyword>
<gene>
    <name evidence="1" type="ORF">RJ641_029794</name>
</gene>
<evidence type="ECO:0000313" key="2">
    <source>
        <dbReference type="Proteomes" id="UP001370490"/>
    </source>
</evidence>
<protein>
    <submittedName>
        <fullName evidence="1">Uncharacterized protein</fullName>
    </submittedName>
</protein>
<evidence type="ECO:0000313" key="1">
    <source>
        <dbReference type="EMBL" id="KAK6940263.1"/>
    </source>
</evidence>
<dbReference type="Proteomes" id="UP001370490">
    <property type="component" value="Unassembled WGS sequence"/>
</dbReference>
<organism evidence="1 2">
    <name type="scientific">Dillenia turbinata</name>
    <dbReference type="NCBI Taxonomy" id="194707"/>
    <lineage>
        <taxon>Eukaryota</taxon>
        <taxon>Viridiplantae</taxon>
        <taxon>Streptophyta</taxon>
        <taxon>Embryophyta</taxon>
        <taxon>Tracheophyta</taxon>
        <taxon>Spermatophyta</taxon>
        <taxon>Magnoliopsida</taxon>
        <taxon>eudicotyledons</taxon>
        <taxon>Gunneridae</taxon>
        <taxon>Pentapetalae</taxon>
        <taxon>Dilleniales</taxon>
        <taxon>Dilleniaceae</taxon>
        <taxon>Dillenia</taxon>
    </lineage>
</organism>
<dbReference type="EMBL" id="JBAMMX010000005">
    <property type="protein sequence ID" value="KAK6940263.1"/>
    <property type="molecule type" value="Genomic_DNA"/>
</dbReference>
<reference evidence="1 2" key="1">
    <citation type="submission" date="2023-12" db="EMBL/GenBank/DDBJ databases">
        <title>A high-quality genome assembly for Dillenia turbinata (Dilleniales).</title>
        <authorList>
            <person name="Chanderbali A."/>
        </authorList>
    </citation>
    <scope>NUCLEOTIDE SEQUENCE [LARGE SCALE GENOMIC DNA]</scope>
    <source>
        <strain evidence="1">LSX21</strain>
        <tissue evidence="1">Leaf</tissue>
    </source>
</reference>
<comment type="caution">
    <text evidence="1">The sequence shown here is derived from an EMBL/GenBank/DDBJ whole genome shotgun (WGS) entry which is preliminary data.</text>
</comment>
<accession>A0AAN8ZN15</accession>
<dbReference type="PANTHER" id="PTHR34464">
    <property type="entry name" value="OS09G0376300 PROTEIN"/>
    <property type="match status" value="1"/>
</dbReference>
<dbReference type="AlphaFoldDB" id="A0AAN8ZN15"/>
<proteinExistence type="predicted"/>
<sequence>MALAFTNLSWWLWSGIKYQENKIPGSSTSLNSSQELGLWDSEPSKFSAVKRGNMPSSRKVKRKWHSREERKIEREYDVVVVPSDGVCFSGSESEDSDWSIGWMEPHAPGFLSSDDDESESSFAVLVPCYGLGNGVMEEVRKNIILETIRLKTPWKSGYLLCKTSEIQGQWFLRFIPVGLVNPVSSVKMDLSKESFGHWLIQCCETSVISGEEKMAKDRNDMALMLEESFSTAVQNELRRLLCDSTCHKSHV</sequence>